<evidence type="ECO:0000256" key="2">
    <source>
        <dbReference type="SAM" id="Phobius"/>
    </source>
</evidence>
<protein>
    <submittedName>
        <fullName evidence="5">LV-uORF</fullName>
    </submittedName>
</protein>
<dbReference type="EMBL" id="MT036662">
    <property type="protein sequence ID" value="QID43146.1"/>
    <property type="molecule type" value="Genomic_DNA"/>
</dbReference>
<feature type="region of interest" description="Disordered" evidence="1">
    <location>
        <begin position="1252"/>
        <end position="1396"/>
    </location>
</feature>
<feature type="transmembrane region" description="Helical" evidence="2">
    <location>
        <begin position="161"/>
        <end position="182"/>
    </location>
</feature>
<dbReference type="EMBL" id="MT036659">
    <property type="protein sequence ID" value="QID42973.1"/>
    <property type="molecule type" value="Genomic_DNA"/>
</dbReference>
<keyword evidence="2" id="KW-0812">Transmembrane</keyword>
<feature type="transmembrane region" description="Helical" evidence="2">
    <location>
        <begin position="254"/>
        <end position="279"/>
    </location>
</feature>
<keyword evidence="3" id="KW-0732">Signal</keyword>
<proteinExistence type="predicted"/>
<reference evidence="5" key="2">
    <citation type="submission" date="2020-02" db="EMBL/GenBank/DDBJ databases">
        <title>Diversity of selfish genetic elements in mitogenomes of closely related Fusaria and its implication for diagnostic purposes.</title>
        <authorList>
            <person name="Kulik T."/>
            <person name="Brankovics B."/>
            <person name="van Diepeningen A.D."/>
            <person name="Bilska K."/>
            <person name="Zelechowski M."/>
            <person name="Myszczynski K."/>
            <person name="Molcan T."/>
            <person name="Stakheev A."/>
            <person name="Stenglein S."/>
            <person name="Beyer M."/>
            <person name="Pasquali M."/>
            <person name="Sawicki J."/>
            <person name="Baturo-Ciesniewska A."/>
        </authorList>
    </citation>
    <scope>NUCLEOTIDE SEQUENCE</scope>
</reference>
<evidence type="ECO:0000256" key="3">
    <source>
        <dbReference type="SAM" id="SignalP"/>
    </source>
</evidence>
<organism evidence="4">
    <name type="scientific">Fusarium culmorum</name>
    <dbReference type="NCBI Taxonomy" id="5516"/>
    <lineage>
        <taxon>Eukaryota</taxon>
        <taxon>Fungi</taxon>
        <taxon>Dikarya</taxon>
        <taxon>Ascomycota</taxon>
        <taxon>Pezizomycotina</taxon>
        <taxon>Sordariomycetes</taxon>
        <taxon>Hypocreomycetidae</taxon>
        <taxon>Hypocreales</taxon>
        <taxon>Nectriaceae</taxon>
        <taxon>Fusarium</taxon>
    </lineage>
</organism>
<dbReference type="EMBL" id="MT036658">
    <property type="protein sequence ID" value="QID42916.1"/>
    <property type="molecule type" value="Genomic_DNA"/>
</dbReference>
<accession>A0A0F6T369</accession>
<feature type="region of interest" description="Disordered" evidence="1">
    <location>
        <begin position="1565"/>
        <end position="1625"/>
    </location>
</feature>
<evidence type="ECO:0000256" key="1">
    <source>
        <dbReference type="SAM" id="MobiDB-lite"/>
    </source>
</evidence>
<dbReference type="EMBL" id="MT036648">
    <property type="protein sequence ID" value="QID42339.1"/>
    <property type="molecule type" value="Genomic_DNA"/>
</dbReference>
<feature type="region of interest" description="Disordered" evidence="1">
    <location>
        <begin position="1495"/>
        <end position="1517"/>
    </location>
</feature>
<dbReference type="EMBL" id="MT036660">
    <property type="protein sequence ID" value="QID43030.1"/>
    <property type="molecule type" value="Genomic_DNA"/>
</dbReference>
<name>A0A0F6T369_FUSCU</name>
<feature type="compositionally biased region" description="Polar residues" evidence="1">
    <location>
        <begin position="1332"/>
        <end position="1351"/>
    </location>
</feature>
<dbReference type="EMBL" id="MT036650">
    <property type="protein sequence ID" value="QID42455.1"/>
    <property type="molecule type" value="Genomic_DNA"/>
</dbReference>
<feature type="region of interest" description="Disordered" evidence="1">
    <location>
        <begin position="1919"/>
        <end position="1938"/>
    </location>
</feature>
<feature type="compositionally biased region" description="Low complexity" evidence="1">
    <location>
        <begin position="1565"/>
        <end position="1581"/>
    </location>
</feature>
<dbReference type="EMBL" id="MT036668">
    <property type="protein sequence ID" value="QID43492.1"/>
    <property type="molecule type" value="Genomic_DNA"/>
</dbReference>
<geneLocation type="mitochondrion" evidence="4"/>
<feature type="compositionally biased region" description="Low complexity" evidence="1">
    <location>
        <begin position="1798"/>
        <end position="1811"/>
    </location>
</feature>
<dbReference type="GeneID" id="24251700"/>
<dbReference type="EMBL" id="MT036664">
    <property type="protein sequence ID" value="QID43264.1"/>
    <property type="molecule type" value="Genomic_DNA"/>
</dbReference>
<feature type="compositionally biased region" description="Polar residues" evidence="1">
    <location>
        <begin position="2087"/>
        <end position="2097"/>
    </location>
</feature>
<sequence>MKKNINLLLVRLFVRFPWSLHSDPSEGGRLRLSRDLQQYINLRTFINRQKINRLSKNSIELISRYIFNIKLYQFLAVVFIHVAVTSIQIDLNLFLEVLNNLPENLGSSVGVPELAKNIKLDSNINYILCYSHRSLFGFRTYILMVLILFIIFPILFIIQNYIFIILSILSVILVKALALNFYQKHFQFFYSGLPSHKKVDFREKLVHFITLIINNIGKIIKHLFKMWIISIIIIYIFRYLLATMLLNIDDNNSFIITILILTLPLPMFFYLLNFIVKYLKKESIEDKDYYLYNDYVVKRVNLYRITCTIIVNYLIQNYYSTIIISIIIKGFIVIIITLFTICIIYGILRINKPGWRASHFVSRQSTISCSRVDPLSDGDSGVRASLTKCIPPGERVGINKHEPIPLKSALDLAGSASYIAAFISLTPFLQEACNSGFSKFYFNEGNQRYYEWKGIPFRTPGVVKCGPEPTINIMQVRKTEIALAKAAEEARNLHKVPDTDVGIYYRNLDAAIEKEAAQNLNKEAVAKEGGASLSRYYRNIDETIKKKADYVPVTESVRQGLIKEYKDKLNNSPIVNITWKLKYNEGIQRSQANFTVKPINYFYNTKFYGAVSLVLKGRLLIVNIIRHDLPGCVFMPTYYLQNANVTDSSAKIRDITTTLESKYGIMLPQIGIDKVENRINGLIIFTQAESIDNTSLFRVWRPSSYYMEPELKTVKNYYQEKSQNNLRIREFDTTDSIKFSKDLKKVVGVQGEAIKIANNENFVIHEDRLAARKLAFFENTLDNEYRKLVEFYLTKGQKANPKDFMIWEEDGSDKSRLKFKDLMYKARSETKSAIQKDEYLLARPKGKEWDLVKFAERRMSKNDSNNEYMDNDCYYFKTRRDYPINRLLITRNQSHMTYFSMYKEGVAEGYKIRRQMLGELDASINLPLEKSRAELIKKIASKLTRSEFTKFQNIYGVSINRLTFEFFQLKPTDSKYFGINTTSTTFAPILDRNTDYELYSIIDVKNDSVKLPFVFKQGGMSNMTMPTHDYNMLDNRDEVSIRRCMDFIYTNSDGNLTYQSDKDNFSVLAGVDKNYPYQSDMDNFSVVKKKSVGFTKKAVDYKNKNPKSVKYTLDGFNNRFFRGKSISIELPFESIKLLDIIPHEYHQISLGGKRVNFDYEGEQRVKSSIPNTLVMKKTRKLNLEFTLLKQVYTTKGSNSKITLRFTPTWPPDPSPNGDIEIPNLILQVANLNNDSTDLNPRTLEAHYVEYDLPSRRPTPSTNLPNETPLHPSGSNEEEEDIYGYSGDEDNNAQNNREVASAVQASEQPPLHPSGSNEEEEDIYGYSGDEDNNAQNNREVASAVQASEQPPTVESPMELPFEDSFADAPYPYEAESPKDNDNNSGSRKGRTAVASGDQVVEGEEIALISADDMTSEGDLAFSPQFFIPESTPDSISSDNSSPINTQANQGMGEILESNLVNRDEPMQVDGDLYREVMNNAVGEAVMESINPILLLPDLPTSNPEPVDTEDSPLSTEVSPLSMMSDSEFFELERQIASLKPSYLEADPGEVDGSGQDAADPEAIIISSDDSSSDSGDYGNNYSEASPITSLPGNRAGQMADPEAIIRSSDDSSSEGVPTPPKETDFIARPLNTPVAEVIHDRTGTRLLTVDIHTMLTVIGPPNAPEPRLWSVGNANYYLSMAPDFFYEHYPRGTEVMPPNNYPSQQINVYIPPPKDKLRCESDGRIGEICICRAEFATVVPLVNYPRSSYIEGALFMKSVLSSEPLGDKDLSDGFNLSDRLNFSSNSYTNAYFAPEPTPDTDSISSDNSSPINMQANQEEAGKPEVTLISADDMISEGDLTFSPQFFIPESTPDSISSDNSSPINTQANQGMGEILESNLVNRDEPMQVDGDLYREVMNNAVGEAVMETINPILLLPDLPTSNPEPVSTEDSPLSTEDSPLSMMSDSEFFELKRQIASLKPSYLEADPGEVDGSGQDAGEPEVTLISADDMISEGDLAFSPQFFIPESTPDSISSDNSSPINTQANQGMGEILESNLVNRDEPMQVDEDLYREVMNNVVGEATMETINPILLLPDLPTSNPEPVDTEDSPLSTEDSPLSMMSDSEFFELEREISKLGKSIGRDKKGQSSYK</sequence>
<dbReference type="EMBL" id="MT036655">
    <property type="protein sequence ID" value="QID42745.1"/>
    <property type="molecule type" value="Genomic_DNA"/>
</dbReference>
<dbReference type="EMBL" id="MT036652">
    <property type="protein sequence ID" value="QID42569.1"/>
    <property type="molecule type" value="Genomic_DNA"/>
</dbReference>
<feature type="signal peptide" evidence="3">
    <location>
        <begin position="1"/>
        <end position="22"/>
    </location>
</feature>
<feature type="transmembrane region" description="Helical" evidence="2">
    <location>
        <begin position="322"/>
        <end position="348"/>
    </location>
</feature>
<keyword evidence="4" id="KW-0496">Mitochondrion</keyword>
<reference evidence="4" key="1">
    <citation type="journal article" date="2015" name="Mitochondrial DNA">
        <title>The complete mitogenome of Fusarium culmorum.</title>
        <authorList>
            <person name="Kulik T."/>
            <person name="Brankovics B."/>
            <person name="Sawicki J."/>
            <person name="van Diepeningen A."/>
        </authorList>
    </citation>
    <scope>NUCLEOTIDE SEQUENCE</scope>
    <source>
        <strain evidence="4">CBS 139512</strain>
    </source>
</reference>
<keyword evidence="2" id="KW-0472">Membrane</keyword>
<feature type="compositionally biased region" description="Polar residues" evidence="1">
    <location>
        <begin position="1291"/>
        <end position="1306"/>
    </location>
</feature>
<feature type="region of interest" description="Disordered" evidence="1">
    <location>
        <begin position="1790"/>
        <end position="1821"/>
    </location>
</feature>
<dbReference type="EMBL" id="MT036653">
    <property type="protein sequence ID" value="QID42628.1"/>
    <property type="molecule type" value="Genomic_DNA"/>
</dbReference>
<dbReference type="EMBL" id="MT036670">
    <property type="protein sequence ID" value="QID43608.1"/>
    <property type="molecule type" value="Genomic_DNA"/>
</dbReference>
<keyword evidence="2" id="KW-1133">Transmembrane helix</keyword>
<gene>
    <name evidence="4" type="primary">orf1931</name>
    <name evidence="5" type="synonym">orf2129</name>
</gene>
<evidence type="ECO:0000313" key="5">
    <source>
        <dbReference type="EMBL" id="QID42281.1"/>
    </source>
</evidence>
<dbReference type="EMBL" id="MT036678">
    <property type="protein sequence ID" value="QID44074.1"/>
    <property type="molecule type" value="Genomic_DNA"/>
</dbReference>
<dbReference type="EMBL" id="MT036647">
    <property type="protein sequence ID" value="QID42281.1"/>
    <property type="molecule type" value="Genomic_DNA"/>
</dbReference>
<dbReference type="EMBL" id="MT036657">
    <property type="protein sequence ID" value="QID42859.1"/>
    <property type="molecule type" value="Genomic_DNA"/>
</dbReference>
<dbReference type="EMBL" id="MT036679">
    <property type="protein sequence ID" value="QID44131.1"/>
    <property type="molecule type" value="Genomic_DNA"/>
</dbReference>
<dbReference type="EMBL" id="MT036666">
    <property type="protein sequence ID" value="QID43378.1"/>
    <property type="molecule type" value="Genomic_DNA"/>
</dbReference>
<dbReference type="EMBL" id="MT036654">
    <property type="protein sequence ID" value="QID42688.1"/>
    <property type="molecule type" value="Genomic_DNA"/>
</dbReference>
<dbReference type="EMBL" id="KP827647">
    <property type="protein sequence ID" value="AKE07417.1"/>
    <property type="molecule type" value="Genomic_DNA"/>
</dbReference>
<feature type="transmembrane region" description="Helical" evidence="2">
    <location>
        <begin position="226"/>
        <end position="248"/>
    </location>
</feature>
<feature type="region of interest" description="Disordered" evidence="1">
    <location>
        <begin position="2071"/>
        <end position="2097"/>
    </location>
</feature>
<dbReference type="EMBL" id="MT036649">
    <property type="protein sequence ID" value="QID42398.1"/>
    <property type="molecule type" value="Genomic_DNA"/>
</dbReference>
<dbReference type="RefSeq" id="YP_009136812.1">
    <property type="nucleotide sequence ID" value="NC_026993.1"/>
</dbReference>
<dbReference type="EMBL" id="MT036663">
    <property type="protein sequence ID" value="QID43205.1"/>
    <property type="molecule type" value="Genomic_DNA"/>
</dbReference>
<evidence type="ECO:0000313" key="4">
    <source>
        <dbReference type="EMBL" id="AKE07417.1"/>
    </source>
</evidence>
<feature type="compositionally biased region" description="Acidic residues" evidence="1">
    <location>
        <begin position="1316"/>
        <end position="1331"/>
    </location>
</feature>
<feature type="transmembrane region" description="Helical" evidence="2">
    <location>
        <begin position="136"/>
        <end position="155"/>
    </location>
</feature>
<feature type="compositionally biased region" description="Acidic residues" evidence="1">
    <location>
        <begin position="1275"/>
        <end position="1290"/>
    </location>
</feature>
<feature type="chain" id="PRO_5035990220" evidence="3">
    <location>
        <begin position="23"/>
        <end position="2129"/>
    </location>
</feature>